<evidence type="ECO:0000256" key="1">
    <source>
        <dbReference type="SAM" id="Phobius"/>
    </source>
</evidence>
<reference evidence="2 3" key="1">
    <citation type="submission" date="2019-08" db="EMBL/GenBank/DDBJ databases">
        <title>In-depth cultivation of the pig gut microbiome towards novel bacterial diversity and tailored functional studies.</title>
        <authorList>
            <person name="Wylensek D."/>
            <person name="Hitch T.C.A."/>
            <person name="Clavel T."/>
        </authorList>
    </citation>
    <scope>NUCLEOTIDE SEQUENCE [LARGE SCALE GENOMIC DNA]</scope>
    <source>
        <strain evidence="2 3">68-1-5</strain>
    </source>
</reference>
<keyword evidence="1" id="KW-0472">Membrane</keyword>
<dbReference type="Proteomes" id="UP000434409">
    <property type="component" value="Unassembled WGS sequence"/>
</dbReference>
<comment type="caution">
    <text evidence="2">The sequence shown here is derived from an EMBL/GenBank/DDBJ whole genome shotgun (WGS) entry which is preliminary data.</text>
</comment>
<accession>A0A6N7UYL2</accession>
<evidence type="ECO:0000313" key="2">
    <source>
        <dbReference type="EMBL" id="MSR92920.1"/>
    </source>
</evidence>
<keyword evidence="3" id="KW-1185">Reference proteome</keyword>
<dbReference type="EMBL" id="VULY01000018">
    <property type="protein sequence ID" value="MSR92920.1"/>
    <property type="molecule type" value="Genomic_DNA"/>
</dbReference>
<organism evidence="2 3">
    <name type="scientific">Suipraeoptans intestinalis</name>
    <dbReference type="NCBI Taxonomy" id="2606628"/>
    <lineage>
        <taxon>Bacteria</taxon>
        <taxon>Bacillati</taxon>
        <taxon>Bacillota</taxon>
        <taxon>Clostridia</taxon>
        <taxon>Lachnospirales</taxon>
        <taxon>Lachnospiraceae</taxon>
        <taxon>Suipraeoptans</taxon>
    </lineage>
</organism>
<proteinExistence type="predicted"/>
<evidence type="ECO:0000313" key="3">
    <source>
        <dbReference type="Proteomes" id="UP000434409"/>
    </source>
</evidence>
<gene>
    <name evidence="2" type="ORF">FYJ34_01175</name>
</gene>
<feature type="transmembrane region" description="Helical" evidence="1">
    <location>
        <begin position="20"/>
        <end position="39"/>
    </location>
</feature>
<protein>
    <submittedName>
        <fullName evidence="2">Uncharacterized protein</fullName>
    </submittedName>
</protein>
<dbReference type="AlphaFoldDB" id="A0A6N7UYL2"/>
<name>A0A6N7UYL2_9FIRM</name>
<keyword evidence="1" id="KW-0812">Transmembrane</keyword>
<sequence length="192" mass="21640">MKTKGQFGNIRKRRGKILNLVLLSTAGTALLLLAGYYHTHTLTNLMTLLALSAYIPALILAIRGISLFFHKGLSEELFRELEEKGKLLEKCYDLMIAVNGKTVSVGAVVVYEALLCGYLTEQKERTKETENFLKEFLKQSGHTNLTVRFFGDRAPFLSRVEGMNAMADVAKATRERQEVYRQLIQSVTDMSM</sequence>
<feature type="transmembrane region" description="Helical" evidence="1">
    <location>
        <begin position="45"/>
        <end position="69"/>
    </location>
</feature>
<dbReference type="RefSeq" id="WP_154475511.1">
    <property type="nucleotide sequence ID" value="NZ_VULY01000018.1"/>
</dbReference>
<keyword evidence="1" id="KW-1133">Transmembrane helix</keyword>